<dbReference type="Proteomes" id="UP000018417">
    <property type="component" value="Unassembled WGS sequence"/>
</dbReference>
<sequence>MPTNLASYALSGAKIAFFDNGGFVDTLGGASSESDNLQVTLSTQGHIVSTFTDYSAAGFTTALSGNQVLVIPELEMGALGSALTTQAKDVIRDFINNGGSLIIGGAGSSNDTLLLNDLFGFSLTDNNANITTNRTGAATGTTFADDPTTLPWNNGTYSLNTSSLPAGSISVYENSGITSVAVMPYGAGQITYLGYDWFDAAPVGGQDGGWLQVLSSSISITNAPPVAVDVTISGTEDDASIAGTVAATDADNEPLTYSLVGAAPTGLTFNSDGTFSLAPQAADQGLDDGESRVVTFQYVANDGKVDSNVSTVTVTINGVNDAPVVPVSVITTLTFESVDIANLYPDTYAGIGDTYTKDGYVLTLGTGQHFDSADANGLFFHNGSANSNYDAIATLTYNGGALFDLDGFTLKLGYAAEVRTSLNPGTVLTFPAGVNTVNFQGVTWIEFSPIGNGSSDFNNIYLDDVIVRHTTITVTGSEDDNAITGVAPATDVDDEPLTYSLVGAAPTGLTFNSDGTFSL</sequence>
<name>N9FGZ4_9GAMM</name>
<dbReference type="GO" id="GO:0016020">
    <property type="term" value="C:membrane"/>
    <property type="evidence" value="ECO:0007669"/>
    <property type="project" value="InterPro"/>
</dbReference>
<dbReference type="NCBIfam" id="TIGR01965">
    <property type="entry name" value="VCBS_repeat"/>
    <property type="match status" value="1"/>
</dbReference>
<protein>
    <recommendedName>
        <fullName evidence="1">Cadherin domain-containing protein</fullName>
    </recommendedName>
</protein>
<dbReference type="Pfam" id="PF17963">
    <property type="entry name" value="Big_9"/>
    <property type="match status" value="1"/>
</dbReference>
<dbReference type="Gene3D" id="3.40.50.880">
    <property type="match status" value="1"/>
</dbReference>
<dbReference type="InterPro" id="IPR010221">
    <property type="entry name" value="VCBS_dom"/>
</dbReference>
<dbReference type="GO" id="GO:0005509">
    <property type="term" value="F:calcium ion binding"/>
    <property type="evidence" value="ECO:0007669"/>
    <property type="project" value="InterPro"/>
</dbReference>
<dbReference type="AlphaFoldDB" id="N9FGZ4"/>
<reference evidence="2 3" key="1">
    <citation type="submission" date="2013-02" db="EMBL/GenBank/DDBJ databases">
        <title>The Genome Sequence of Acinetobacter beijerinckii ANC 3835.</title>
        <authorList>
            <consortium name="The Broad Institute Genome Sequencing Platform"/>
            <consortium name="The Broad Institute Genome Sequencing Center for Infectious Disease"/>
            <person name="Cerqueira G."/>
            <person name="Feldgarden M."/>
            <person name="Courvalin P."/>
            <person name="Perichon B."/>
            <person name="Grillot-Courvalin C."/>
            <person name="Clermont D."/>
            <person name="Rocha E."/>
            <person name="Yoon E.-J."/>
            <person name="Nemec A."/>
            <person name="Walker B."/>
            <person name="Young S.K."/>
            <person name="Zeng Q."/>
            <person name="Gargeya S."/>
            <person name="Fitzgerald M."/>
            <person name="Haas B."/>
            <person name="Abouelleil A."/>
            <person name="Alvarado L."/>
            <person name="Arachchi H.M."/>
            <person name="Berlin A.M."/>
            <person name="Chapman S.B."/>
            <person name="Dewar J."/>
            <person name="Goldberg J."/>
            <person name="Griggs A."/>
            <person name="Gujja S."/>
            <person name="Hansen M."/>
            <person name="Howarth C."/>
            <person name="Imamovic A."/>
            <person name="Larimer J."/>
            <person name="McCowan C."/>
            <person name="Murphy C."/>
            <person name="Neiman D."/>
            <person name="Pearson M."/>
            <person name="Priest M."/>
            <person name="Roberts A."/>
            <person name="Saif S."/>
            <person name="Shea T."/>
            <person name="Sisk P."/>
            <person name="Sykes S."/>
            <person name="Wortman J."/>
            <person name="Nusbaum C."/>
            <person name="Birren B."/>
        </authorList>
    </citation>
    <scope>NUCLEOTIDE SEQUENCE [LARGE SCALE GENOMIC DNA]</scope>
    <source>
        <strain evidence="2 3">ANC 3835</strain>
    </source>
</reference>
<dbReference type="InterPro" id="IPR029062">
    <property type="entry name" value="Class_I_gatase-like"/>
</dbReference>
<feature type="domain" description="Cadherin" evidence="1">
    <location>
        <begin position="224"/>
        <end position="325"/>
    </location>
</feature>
<dbReference type="SUPFAM" id="SSF52317">
    <property type="entry name" value="Class I glutamine amidotransferase-like"/>
    <property type="match status" value="1"/>
</dbReference>
<dbReference type="HOGENOM" id="CLU_525351_0_0_6"/>
<organism evidence="2 3">
    <name type="scientific">Acinetobacter beijerinckii ANC 3835</name>
    <dbReference type="NCBI Taxonomy" id="1217649"/>
    <lineage>
        <taxon>Bacteria</taxon>
        <taxon>Pseudomonadati</taxon>
        <taxon>Pseudomonadota</taxon>
        <taxon>Gammaproteobacteria</taxon>
        <taxon>Moraxellales</taxon>
        <taxon>Moraxellaceae</taxon>
        <taxon>Acinetobacter</taxon>
    </lineage>
</organism>
<evidence type="ECO:0000313" key="2">
    <source>
        <dbReference type="EMBL" id="ENW06555.1"/>
    </source>
</evidence>
<dbReference type="GO" id="GO:0007156">
    <property type="term" value="P:homophilic cell adhesion via plasma membrane adhesion molecules"/>
    <property type="evidence" value="ECO:0007669"/>
    <property type="project" value="InterPro"/>
</dbReference>
<comment type="caution">
    <text evidence="2">The sequence shown here is derived from an EMBL/GenBank/DDBJ whole genome shotgun (WGS) entry which is preliminary data.</text>
</comment>
<dbReference type="EMBL" id="APQK01000008">
    <property type="protein sequence ID" value="ENW06555.1"/>
    <property type="molecule type" value="Genomic_DNA"/>
</dbReference>
<dbReference type="InterPro" id="IPR013783">
    <property type="entry name" value="Ig-like_fold"/>
</dbReference>
<proteinExistence type="predicted"/>
<feature type="non-terminal residue" evidence="2">
    <location>
        <position position="519"/>
    </location>
</feature>
<dbReference type="RefSeq" id="WP_005052117.1">
    <property type="nucleotide sequence ID" value="NZ_KB849758.1"/>
</dbReference>
<gene>
    <name evidence="2" type="ORF">F934_00662</name>
</gene>
<accession>N9FGZ4</accession>
<dbReference type="Gene3D" id="2.60.40.10">
    <property type="entry name" value="Immunoglobulins"/>
    <property type="match status" value="1"/>
</dbReference>
<dbReference type="CDD" id="cd11304">
    <property type="entry name" value="Cadherin_repeat"/>
    <property type="match status" value="1"/>
</dbReference>
<evidence type="ECO:0000313" key="3">
    <source>
        <dbReference type="Proteomes" id="UP000018417"/>
    </source>
</evidence>
<dbReference type="InterPro" id="IPR002126">
    <property type="entry name" value="Cadherin-like_dom"/>
</dbReference>
<dbReference type="PROSITE" id="PS50268">
    <property type="entry name" value="CADHERIN_2"/>
    <property type="match status" value="1"/>
</dbReference>
<evidence type="ECO:0000259" key="1">
    <source>
        <dbReference type="PROSITE" id="PS50268"/>
    </source>
</evidence>